<dbReference type="InterPro" id="IPR008969">
    <property type="entry name" value="CarboxyPept-like_regulatory"/>
</dbReference>
<dbReference type="EMBL" id="JBHTIV010000007">
    <property type="protein sequence ID" value="MFD0932398.1"/>
    <property type="molecule type" value="Genomic_DNA"/>
</dbReference>
<comment type="caution">
    <text evidence="1">The sequence shown here is derived from an EMBL/GenBank/DDBJ whole genome shotgun (WGS) entry which is preliminary data.</text>
</comment>
<keyword evidence="2" id="KW-1185">Reference proteome</keyword>
<dbReference type="SUPFAM" id="SSF49464">
    <property type="entry name" value="Carboxypeptidase regulatory domain-like"/>
    <property type="match status" value="1"/>
</dbReference>
<evidence type="ECO:0000313" key="2">
    <source>
        <dbReference type="Proteomes" id="UP001597049"/>
    </source>
</evidence>
<gene>
    <name evidence="1" type="ORF">ACFQ0R_07270</name>
</gene>
<dbReference type="Pfam" id="PF13715">
    <property type="entry name" value="CarbopepD_reg_2"/>
    <property type="match status" value="1"/>
</dbReference>
<accession>A0ABW3GPJ2</accession>
<name>A0ABW3GPJ2_9FLAO</name>
<sequence>MNCNNLREVVFYLFTLVSVSGIAQSTISGKVSNENNQGLSGATVMVSKDSTGTILAYGISGGKGEFNVKLDSELDSLFLKVSYIGYASWQQHIQNKDQQLDIQLSPSSEELKEVLVESKEIEQRGDTLNYSVSAFSDQKDRVIADVLKKMPGIEVMPGGQIKYQGKPIEKYYIEGLDLLEGRYNLANNNIAAKDVSQVQILENHQPIKMLDSLEFSERASLNIRLKKEVTVSGNAELGSGFSPLLWKAKITPMLFTKKNQAIVTYQANNTGSDVSREIRDFSIEDFGREEFDISKTDWLSIRQLVEPPFSQERWLDNNVHLGSANYLIRLKKDVDLKTNISYLNDAQQQIGKTQTRFFTPTDTIDLSENTNNDLFMSTLQSKFILERNTNDNYLKNELEVNGFWDSQRGSINTGNSQVQQQLSNPFSVIRNKLRFLQPVGKQVVTFKSNTGYTEANQSLNVSPGQFEASVNDSEAYRELQQTVATNTFFSDNTAGFTKRIKGITVSPEVGVSVKNQSLGSQLRILDTNRVETLGGDFQNSLDFLSTRFYATSKFVYKRGDWNIRLTTPVNLRSFDIQDTSLEENQDISRVTFEPSLYVRNKISAFWETSISANLNNDFGDMKQLYYGFIFNNYRNLQRYNSPLPENVSQNYSWRLRFRNPLKSIFANLSYSFNRTKRNLLYSNEIALNAATIFEAIEQDNLSNSHRINAKGSKYFRDLKTTLSLGSNFTISNREQILNGNLADIENQNLGFDLGLEFEVTDWLSASYTGNYSLLQTRFEARNFDEIQTQQHELDLFFYLADHQYFSVNSEYYYNNISAENQDNYFLNFNYQYTFDELGIDLNASWNNVLNTDEFVRVSNTDFSYVQSTYRLRPTQFLLSVKFLF</sequence>
<dbReference type="SUPFAM" id="SSF56935">
    <property type="entry name" value="Porins"/>
    <property type="match status" value="1"/>
</dbReference>
<reference evidence="2" key="1">
    <citation type="journal article" date="2019" name="Int. J. Syst. Evol. Microbiol.">
        <title>The Global Catalogue of Microorganisms (GCM) 10K type strain sequencing project: providing services to taxonomists for standard genome sequencing and annotation.</title>
        <authorList>
            <consortium name="The Broad Institute Genomics Platform"/>
            <consortium name="The Broad Institute Genome Sequencing Center for Infectious Disease"/>
            <person name="Wu L."/>
            <person name="Ma J."/>
        </authorList>
    </citation>
    <scope>NUCLEOTIDE SEQUENCE [LARGE SCALE GENOMIC DNA]</scope>
    <source>
        <strain evidence="2">CCUG 56752</strain>
    </source>
</reference>
<proteinExistence type="predicted"/>
<dbReference type="Proteomes" id="UP001597049">
    <property type="component" value="Unassembled WGS sequence"/>
</dbReference>
<protein>
    <submittedName>
        <fullName evidence="1">Carboxypeptidase-like regulatory domain-containing protein</fullName>
    </submittedName>
</protein>
<dbReference type="Gene3D" id="2.60.40.1120">
    <property type="entry name" value="Carboxypeptidase-like, regulatory domain"/>
    <property type="match status" value="1"/>
</dbReference>
<dbReference type="RefSeq" id="WP_379657721.1">
    <property type="nucleotide sequence ID" value="NZ_JBHTIV010000007.1"/>
</dbReference>
<evidence type="ECO:0000313" key="1">
    <source>
        <dbReference type="EMBL" id="MFD0932398.1"/>
    </source>
</evidence>
<organism evidence="1 2">
    <name type="scientific">Psychroflexus salinarum</name>
    <dbReference type="NCBI Taxonomy" id="546024"/>
    <lineage>
        <taxon>Bacteria</taxon>
        <taxon>Pseudomonadati</taxon>
        <taxon>Bacteroidota</taxon>
        <taxon>Flavobacteriia</taxon>
        <taxon>Flavobacteriales</taxon>
        <taxon>Flavobacteriaceae</taxon>
        <taxon>Psychroflexus</taxon>
    </lineage>
</organism>